<dbReference type="AlphaFoldDB" id="A0A6G1IZ96"/>
<organism evidence="1 2">
    <name type="scientific">Lentithecium fluviatile CBS 122367</name>
    <dbReference type="NCBI Taxonomy" id="1168545"/>
    <lineage>
        <taxon>Eukaryota</taxon>
        <taxon>Fungi</taxon>
        <taxon>Dikarya</taxon>
        <taxon>Ascomycota</taxon>
        <taxon>Pezizomycotina</taxon>
        <taxon>Dothideomycetes</taxon>
        <taxon>Pleosporomycetidae</taxon>
        <taxon>Pleosporales</taxon>
        <taxon>Massarineae</taxon>
        <taxon>Lentitheciaceae</taxon>
        <taxon>Lentithecium</taxon>
    </lineage>
</organism>
<name>A0A6G1IZ96_9PLEO</name>
<sequence length="189" mass="21023">MALAKSSYSGKIHLRVWTFSRLLSSTHKAPLTNPGASTAEGSLVRRLPSTPSCRPILQSMLSSCHPASKATLITCQTSHCRYCLDHCLRRTNFLHHQEQASLRKVPVRNLSTKAIHTSRSNRSIFPHKQRPNPATIQFPTATMFNLQTSLGRVSAVKAPLRPCSRYLSVPPTIDNSKEGFENSGFKLEE</sequence>
<evidence type="ECO:0000313" key="2">
    <source>
        <dbReference type="Proteomes" id="UP000799291"/>
    </source>
</evidence>
<feature type="non-terminal residue" evidence="1">
    <location>
        <position position="189"/>
    </location>
</feature>
<dbReference type="Proteomes" id="UP000799291">
    <property type="component" value="Unassembled WGS sequence"/>
</dbReference>
<gene>
    <name evidence="1" type="ORF">K458DRAFT_431824</name>
</gene>
<reference evidence="1" key="1">
    <citation type="journal article" date="2020" name="Stud. Mycol.">
        <title>101 Dothideomycetes genomes: a test case for predicting lifestyles and emergence of pathogens.</title>
        <authorList>
            <person name="Haridas S."/>
            <person name="Albert R."/>
            <person name="Binder M."/>
            <person name="Bloem J."/>
            <person name="Labutti K."/>
            <person name="Salamov A."/>
            <person name="Andreopoulos B."/>
            <person name="Baker S."/>
            <person name="Barry K."/>
            <person name="Bills G."/>
            <person name="Bluhm B."/>
            <person name="Cannon C."/>
            <person name="Castanera R."/>
            <person name="Culley D."/>
            <person name="Daum C."/>
            <person name="Ezra D."/>
            <person name="Gonzalez J."/>
            <person name="Henrissat B."/>
            <person name="Kuo A."/>
            <person name="Liang C."/>
            <person name="Lipzen A."/>
            <person name="Lutzoni F."/>
            <person name="Magnuson J."/>
            <person name="Mondo S."/>
            <person name="Nolan M."/>
            <person name="Ohm R."/>
            <person name="Pangilinan J."/>
            <person name="Park H.-J."/>
            <person name="Ramirez L."/>
            <person name="Alfaro M."/>
            <person name="Sun H."/>
            <person name="Tritt A."/>
            <person name="Yoshinaga Y."/>
            <person name="Zwiers L.-H."/>
            <person name="Turgeon B."/>
            <person name="Goodwin S."/>
            <person name="Spatafora J."/>
            <person name="Crous P."/>
            <person name="Grigoriev I."/>
        </authorList>
    </citation>
    <scope>NUCLEOTIDE SEQUENCE</scope>
    <source>
        <strain evidence="1">CBS 122367</strain>
    </source>
</reference>
<accession>A0A6G1IZ96</accession>
<keyword evidence="2" id="KW-1185">Reference proteome</keyword>
<evidence type="ECO:0000313" key="1">
    <source>
        <dbReference type="EMBL" id="KAF2683574.1"/>
    </source>
</evidence>
<proteinExistence type="predicted"/>
<protein>
    <submittedName>
        <fullName evidence="1">Uncharacterized protein</fullName>
    </submittedName>
</protein>
<dbReference type="EMBL" id="MU005583">
    <property type="protein sequence ID" value="KAF2683574.1"/>
    <property type="molecule type" value="Genomic_DNA"/>
</dbReference>